<evidence type="ECO:0008006" key="4">
    <source>
        <dbReference type="Google" id="ProtNLM"/>
    </source>
</evidence>
<name>A0ABD1DB58_CULPP</name>
<evidence type="ECO:0000313" key="3">
    <source>
        <dbReference type="Proteomes" id="UP001562425"/>
    </source>
</evidence>
<sequence>MWPCPYCRELHPVASRVDHLTIRHNRFPCLNCDLVSASAEGLTKHDQEMHRYTLNGNGGPSDDGGSVGPVMEVSGFIMEVLLTLRDIKEQQNVQFGTLSEQIGAMRSELEEVKRSVDQRSDALVVKIIDGQGEMEKVPLELSGDMIYTEQWNPKDYFPINSVEQLKQLDEISRLAEEHAHFTDLNITLESQNPDGWNPNGLVEFCKTFDRTFALKLFVTPEETPQQCISLCDYKAFLGVLSESWKAAGPKRINRRLRHYLKLNRENINTTSDNAPQVNSTSDEVDRNVNGKRVNSAPAPDQSQDFVVVKRRRGTIMKLTKFKQEHQQLQDRGLSGNGSCK</sequence>
<dbReference type="AlphaFoldDB" id="A0ABD1DB58"/>
<feature type="region of interest" description="Disordered" evidence="1">
    <location>
        <begin position="268"/>
        <end position="302"/>
    </location>
</feature>
<keyword evidence="3" id="KW-1185">Reference proteome</keyword>
<comment type="caution">
    <text evidence="2">The sequence shown here is derived from an EMBL/GenBank/DDBJ whole genome shotgun (WGS) entry which is preliminary data.</text>
</comment>
<feature type="compositionally biased region" description="Polar residues" evidence="1">
    <location>
        <begin position="268"/>
        <end position="281"/>
    </location>
</feature>
<evidence type="ECO:0000313" key="2">
    <source>
        <dbReference type="EMBL" id="KAL1396891.1"/>
    </source>
</evidence>
<organism evidence="2 3">
    <name type="scientific">Culex pipiens pipiens</name>
    <name type="common">Northern house mosquito</name>
    <dbReference type="NCBI Taxonomy" id="38569"/>
    <lineage>
        <taxon>Eukaryota</taxon>
        <taxon>Metazoa</taxon>
        <taxon>Ecdysozoa</taxon>
        <taxon>Arthropoda</taxon>
        <taxon>Hexapoda</taxon>
        <taxon>Insecta</taxon>
        <taxon>Pterygota</taxon>
        <taxon>Neoptera</taxon>
        <taxon>Endopterygota</taxon>
        <taxon>Diptera</taxon>
        <taxon>Nematocera</taxon>
        <taxon>Culicoidea</taxon>
        <taxon>Culicidae</taxon>
        <taxon>Culicinae</taxon>
        <taxon>Culicini</taxon>
        <taxon>Culex</taxon>
        <taxon>Culex</taxon>
    </lineage>
</organism>
<protein>
    <recommendedName>
        <fullName evidence="4">C2H2-type domain-containing protein</fullName>
    </recommendedName>
</protein>
<proteinExistence type="predicted"/>
<reference evidence="2 3" key="1">
    <citation type="submission" date="2024-05" db="EMBL/GenBank/DDBJ databases">
        <title>Culex pipiens pipiens assembly and annotation.</title>
        <authorList>
            <person name="Alout H."/>
            <person name="Durand T."/>
        </authorList>
    </citation>
    <scope>NUCLEOTIDE SEQUENCE [LARGE SCALE GENOMIC DNA]</scope>
    <source>
        <strain evidence="2">HA-2024</strain>
        <tissue evidence="2">Whole body</tissue>
    </source>
</reference>
<dbReference type="Proteomes" id="UP001562425">
    <property type="component" value="Unassembled WGS sequence"/>
</dbReference>
<dbReference type="EMBL" id="JBEHCU010006534">
    <property type="protein sequence ID" value="KAL1396891.1"/>
    <property type="molecule type" value="Genomic_DNA"/>
</dbReference>
<accession>A0ABD1DB58</accession>
<gene>
    <name evidence="2" type="ORF">pipiens_010174</name>
</gene>
<evidence type="ECO:0000256" key="1">
    <source>
        <dbReference type="SAM" id="MobiDB-lite"/>
    </source>
</evidence>